<dbReference type="InterPro" id="IPR004113">
    <property type="entry name" value="FAD-bd_oxidored_4_C"/>
</dbReference>
<dbReference type="GO" id="GO:0016491">
    <property type="term" value="F:oxidoreductase activity"/>
    <property type="evidence" value="ECO:0007669"/>
    <property type="project" value="UniProtKB-KW"/>
</dbReference>
<organism evidence="6 7">
    <name type="scientific">Halanaerobium hydrogeniformans</name>
    <name type="common">Halanaerobium sp. (strain sapolanicus)</name>
    <dbReference type="NCBI Taxonomy" id="656519"/>
    <lineage>
        <taxon>Bacteria</taxon>
        <taxon>Bacillati</taxon>
        <taxon>Bacillota</taxon>
        <taxon>Clostridia</taxon>
        <taxon>Halanaerobiales</taxon>
        <taxon>Halanaerobiaceae</taxon>
        <taxon>Halanaerobium</taxon>
    </lineage>
</organism>
<evidence type="ECO:0000256" key="2">
    <source>
        <dbReference type="ARBA" id="ARBA00022630"/>
    </source>
</evidence>
<keyword evidence="3" id="KW-0274">FAD</keyword>
<dbReference type="Pfam" id="PF01565">
    <property type="entry name" value="FAD_binding_4"/>
    <property type="match status" value="1"/>
</dbReference>
<dbReference type="InterPro" id="IPR051914">
    <property type="entry name" value="FAD-linked_OxidoTrans_Type4"/>
</dbReference>
<dbReference type="EMBL" id="CP002304">
    <property type="protein sequence ID" value="ADQ14939.1"/>
    <property type="molecule type" value="Genomic_DNA"/>
</dbReference>
<dbReference type="Gene3D" id="3.30.465.10">
    <property type="match status" value="1"/>
</dbReference>
<accession>E4RLM5</accession>
<dbReference type="PANTHER" id="PTHR42934:SF2">
    <property type="entry name" value="GLYCOLATE OXIDASE SUBUNIT GLCD"/>
    <property type="match status" value="1"/>
</dbReference>
<evidence type="ECO:0000256" key="3">
    <source>
        <dbReference type="ARBA" id="ARBA00022827"/>
    </source>
</evidence>
<dbReference type="Proteomes" id="UP000007434">
    <property type="component" value="Chromosome"/>
</dbReference>
<protein>
    <submittedName>
        <fullName evidence="6">FAD linked oxidase domain protein</fullName>
    </submittedName>
</protein>
<evidence type="ECO:0000256" key="1">
    <source>
        <dbReference type="ARBA" id="ARBA00001974"/>
    </source>
</evidence>
<dbReference type="KEGG" id="has:Halsa_1514"/>
<dbReference type="InterPro" id="IPR016166">
    <property type="entry name" value="FAD-bd_PCMH"/>
</dbReference>
<dbReference type="Pfam" id="PF02913">
    <property type="entry name" value="FAD-oxidase_C"/>
    <property type="match status" value="1"/>
</dbReference>
<dbReference type="InterPro" id="IPR006094">
    <property type="entry name" value="Oxid_FAD_bind_N"/>
</dbReference>
<dbReference type="Gene3D" id="3.30.43.10">
    <property type="entry name" value="Uridine Diphospho-n-acetylenolpyruvylglucosamine Reductase, domain 2"/>
    <property type="match status" value="1"/>
</dbReference>
<dbReference type="SUPFAM" id="SSF56176">
    <property type="entry name" value="FAD-binding/transporter-associated domain-like"/>
    <property type="match status" value="1"/>
</dbReference>
<dbReference type="eggNOG" id="COG0277">
    <property type="taxonomic scope" value="Bacteria"/>
</dbReference>
<dbReference type="STRING" id="656519.Halsa_1514"/>
<proteinExistence type="predicted"/>
<dbReference type="FunFam" id="1.10.45.10:FF:000001">
    <property type="entry name" value="D-lactate dehydrogenase mitochondrial"/>
    <property type="match status" value="1"/>
</dbReference>
<dbReference type="InterPro" id="IPR036318">
    <property type="entry name" value="FAD-bd_PCMH-like_sf"/>
</dbReference>
<dbReference type="PROSITE" id="PS51387">
    <property type="entry name" value="FAD_PCMH"/>
    <property type="match status" value="1"/>
</dbReference>
<dbReference type="Gene3D" id="3.30.70.2740">
    <property type="match status" value="1"/>
</dbReference>
<reference evidence="6 7" key="2">
    <citation type="journal article" date="2011" name="J. Bacteriol.">
        <title>Complete Genome Sequence of the Haloalkaliphilic, Hydrogen Producing Halanaerobium hydrogenoformans.</title>
        <authorList>
            <person name="Brown S.D."/>
            <person name="Begemann M.B."/>
            <person name="Mormile M.R."/>
            <person name="Wall J.D."/>
            <person name="Han C.S."/>
            <person name="Goodwin L.A."/>
            <person name="Pitluck S."/>
            <person name="Land M.L."/>
            <person name="Hauser L.J."/>
            <person name="Elias D.A."/>
        </authorList>
    </citation>
    <scope>NUCLEOTIDE SEQUENCE [LARGE SCALE GENOMIC DNA]</scope>
    <source>
        <strain evidence="7">sapolanicus</strain>
    </source>
</reference>
<name>E4RLM5_HALHG</name>
<dbReference type="Gene3D" id="3.30.70.2190">
    <property type="match status" value="1"/>
</dbReference>
<feature type="domain" description="FAD-binding PCMH-type" evidence="5">
    <location>
        <begin position="74"/>
        <end position="257"/>
    </location>
</feature>
<evidence type="ECO:0000259" key="5">
    <source>
        <dbReference type="PROSITE" id="PS51387"/>
    </source>
</evidence>
<evidence type="ECO:0000313" key="6">
    <source>
        <dbReference type="EMBL" id="ADQ14939.1"/>
    </source>
</evidence>
<keyword evidence="2" id="KW-0285">Flavoprotein</keyword>
<dbReference type="SUPFAM" id="SSF55103">
    <property type="entry name" value="FAD-linked oxidases, C-terminal domain"/>
    <property type="match status" value="1"/>
</dbReference>
<dbReference type="AlphaFoldDB" id="E4RLM5"/>
<dbReference type="PANTHER" id="PTHR42934">
    <property type="entry name" value="GLYCOLATE OXIDASE SUBUNIT GLCD"/>
    <property type="match status" value="1"/>
</dbReference>
<evidence type="ECO:0000256" key="4">
    <source>
        <dbReference type="ARBA" id="ARBA00023002"/>
    </source>
</evidence>
<reference evidence="6 7" key="1">
    <citation type="submission" date="2010-11" db="EMBL/GenBank/DDBJ databases">
        <title>Complete sequence of Halanaerobium sp. sapolanicus.</title>
        <authorList>
            <consortium name="US DOE Joint Genome Institute"/>
            <person name="Lucas S."/>
            <person name="Copeland A."/>
            <person name="Lapidus A."/>
            <person name="Cheng J.-F."/>
            <person name="Bruce D."/>
            <person name="Goodwin L."/>
            <person name="Pitluck S."/>
            <person name="Davenport K."/>
            <person name="Detter J.C."/>
            <person name="Han C."/>
            <person name="Tapia R."/>
            <person name="Land M."/>
            <person name="Hauser L."/>
            <person name="Jeffries C."/>
            <person name="Kyrpides N."/>
            <person name="Ivanova N."/>
            <person name="Mikhailova N."/>
            <person name="Begemann M.B."/>
            <person name="Mormile M.R."/>
            <person name="Wall J.D."/>
            <person name="Elias D.A."/>
            <person name="Woyke T."/>
        </authorList>
    </citation>
    <scope>NUCLEOTIDE SEQUENCE [LARGE SCALE GENOMIC DNA]</scope>
    <source>
        <strain evidence="7">sapolanicus</strain>
    </source>
</reference>
<dbReference type="InterPro" id="IPR016167">
    <property type="entry name" value="FAD-bd_PCMH_sub1"/>
</dbReference>
<gene>
    <name evidence="6" type="ordered locus">Halsa_1514</name>
</gene>
<dbReference type="InterPro" id="IPR016171">
    <property type="entry name" value="Vanillyl_alc_oxidase_C-sub2"/>
</dbReference>
<keyword evidence="4" id="KW-0560">Oxidoreductase</keyword>
<dbReference type="HOGENOM" id="CLU_017779_3_0_9"/>
<comment type="cofactor">
    <cofactor evidence="1">
        <name>FAD</name>
        <dbReference type="ChEBI" id="CHEBI:57692"/>
    </cofactor>
</comment>
<keyword evidence="7" id="KW-1185">Reference proteome</keyword>
<dbReference type="InterPro" id="IPR016169">
    <property type="entry name" value="FAD-bd_PCMH_sub2"/>
</dbReference>
<dbReference type="InterPro" id="IPR016164">
    <property type="entry name" value="FAD-linked_Oxase-like_C"/>
</dbReference>
<dbReference type="GO" id="GO:0071949">
    <property type="term" value="F:FAD binding"/>
    <property type="evidence" value="ECO:0007669"/>
    <property type="project" value="InterPro"/>
</dbReference>
<dbReference type="Gene3D" id="1.10.45.10">
    <property type="entry name" value="Vanillyl-alcohol Oxidase, Chain A, domain 4"/>
    <property type="match status" value="1"/>
</dbReference>
<sequence length="500" mass="55081">MEIPSLTTMITINIFEKTIRFDVTSNYIGGKIMKKEVINDLIKIVGDKWVDQNPERVLSYSRESTNDNYSLVAPEPIAGSVVVKAADAEDISQILKYANQKKINVIARGAGTALSANTIPAQESIILSLERLNKILELDEENMLLKCEAAVSLGDLNERLKSNDHLYFPLHPGDEGAQVGGMAAMNAGGVRAVKHGIMRNQVLGMEVVLPTGEIVNYGGSEGKLLKNNAGYDLMQLMIGSEGTLGIITQVCLKLYPEPKANGTLIVAFDSREDAFASVPAILKKGIIPMALEYVEKDEIELAAADIGKKWPAQNGKYFLMIMLAEAEEDDLFEIGAQIDQITAEHNAVDMLIAQTSAERKAILDIRSHILPAISDKIIDSPDVTVPRSKLCEYLNILNELEEKYNTRCPVVAHAGDGNLHVIILKEDGSKPDYYESLKKDIYQNAVDIGGTITGEHGVGEMRLEYLKMMYSERELEIMEKIKDAFDPNDILNSGKSIIRK</sequence>
<evidence type="ECO:0000313" key="7">
    <source>
        <dbReference type="Proteomes" id="UP000007434"/>
    </source>
</evidence>